<name>A0A936TDT1_9ACTN</name>
<feature type="region of interest" description="Disordered" evidence="1">
    <location>
        <begin position="25"/>
        <end position="187"/>
    </location>
</feature>
<feature type="domain" description="Zinc-ribbon" evidence="3">
    <location>
        <begin position="3"/>
        <end position="24"/>
    </location>
</feature>
<dbReference type="Proteomes" id="UP000727993">
    <property type="component" value="Unassembled WGS sequence"/>
</dbReference>
<reference evidence="4 5" key="1">
    <citation type="submission" date="2020-10" db="EMBL/GenBank/DDBJ databases">
        <title>Connecting structure to function with the recovery of over 1000 high-quality activated sludge metagenome-assembled genomes encoding full-length rRNA genes using long-read sequencing.</title>
        <authorList>
            <person name="Singleton C.M."/>
            <person name="Petriglieri F."/>
            <person name="Kristensen J.M."/>
            <person name="Kirkegaard R.H."/>
            <person name="Michaelsen T.Y."/>
            <person name="Andersen M.H."/>
            <person name="Karst S.M."/>
            <person name="Dueholm M.S."/>
            <person name="Nielsen P.H."/>
            <person name="Albertsen M."/>
        </authorList>
    </citation>
    <scope>NUCLEOTIDE SEQUENCE [LARGE SCALE GENOMIC DNA]</scope>
    <source>
        <strain evidence="4">Lyne_18-Q3-R50-59_MAXAC.006</strain>
    </source>
</reference>
<keyword evidence="2" id="KW-0472">Membrane</keyword>
<feature type="transmembrane region" description="Helical" evidence="2">
    <location>
        <begin position="215"/>
        <end position="234"/>
    </location>
</feature>
<evidence type="ECO:0000313" key="4">
    <source>
        <dbReference type="EMBL" id="MBK9297926.1"/>
    </source>
</evidence>
<feature type="transmembrane region" description="Helical" evidence="2">
    <location>
        <begin position="341"/>
        <end position="362"/>
    </location>
</feature>
<comment type="caution">
    <text evidence="4">The sequence shown here is derived from an EMBL/GenBank/DDBJ whole genome shotgun (WGS) entry which is preliminary data.</text>
</comment>
<feature type="compositionally biased region" description="Basic and acidic residues" evidence="1">
    <location>
        <begin position="49"/>
        <end position="58"/>
    </location>
</feature>
<organism evidence="4 5">
    <name type="scientific">Candidatus Neomicrothrix subdominans</name>
    <dbReference type="NCBI Taxonomy" id="2954438"/>
    <lineage>
        <taxon>Bacteria</taxon>
        <taxon>Bacillati</taxon>
        <taxon>Actinomycetota</taxon>
        <taxon>Acidimicrobiia</taxon>
        <taxon>Acidimicrobiales</taxon>
        <taxon>Microthrixaceae</taxon>
        <taxon>Candidatus Neomicrothrix</taxon>
    </lineage>
</organism>
<dbReference type="AlphaFoldDB" id="A0A936TDT1"/>
<evidence type="ECO:0000259" key="3">
    <source>
        <dbReference type="Pfam" id="PF13240"/>
    </source>
</evidence>
<dbReference type="InterPro" id="IPR026870">
    <property type="entry name" value="Zinc_ribbon_dom"/>
</dbReference>
<protein>
    <submittedName>
        <fullName evidence="4">Zinc-ribbon domain-containing protein</fullName>
    </submittedName>
</protein>
<feature type="transmembrane region" description="Helical" evidence="2">
    <location>
        <begin position="304"/>
        <end position="329"/>
    </location>
</feature>
<sequence>MICPHCHADTLDDARFCTHCGAALNASSPGVGDRSQTPSGVHPTAGESAGRDTNRDAGNRGSTDGEGPPVIQRRRRSEAPAADGLAKTDAVGVVTPPRPPQDGGTSTQVNPQIGPAGSQPPESPSAPTSPIGGTPTSVTPGIPAAPSAWDQPDGGAATAVHDLSSPEPPRAAAKPLPAPAPSSVWSAPAPLAAPRRVQPPSESGSTPGSGRWARVVAGVVSVWLPVSALIYVVLDQGKLLERSGLELVAIAAPTRLSWGVWSSTAAPLAWTVSLRALALLAGFGALVILAAWMARNRKAMQIGLIATGATVLTFGVVQLVWLIVGLDLITGLTVGQEIRQIYVPAGVSIAVGVLLACLAPVASRSKH</sequence>
<keyword evidence="2" id="KW-1133">Transmembrane helix</keyword>
<feature type="compositionally biased region" description="Low complexity" evidence="1">
    <location>
        <begin position="170"/>
        <end position="187"/>
    </location>
</feature>
<feature type="transmembrane region" description="Helical" evidence="2">
    <location>
        <begin position="268"/>
        <end position="292"/>
    </location>
</feature>
<dbReference type="Pfam" id="PF13240">
    <property type="entry name" value="Zn_Ribbon_1"/>
    <property type="match status" value="1"/>
</dbReference>
<accession>A0A936TDT1</accession>
<dbReference type="EMBL" id="JADJZA010000007">
    <property type="protein sequence ID" value="MBK9297926.1"/>
    <property type="molecule type" value="Genomic_DNA"/>
</dbReference>
<keyword evidence="2" id="KW-0812">Transmembrane</keyword>
<proteinExistence type="predicted"/>
<evidence type="ECO:0000313" key="5">
    <source>
        <dbReference type="Proteomes" id="UP000727993"/>
    </source>
</evidence>
<evidence type="ECO:0000256" key="2">
    <source>
        <dbReference type="SAM" id="Phobius"/>
    </source>
</evidence>
<gene>
    <name evidence="4" type="ORF">IPN02_14055</name>
</gene>
<evidence type="ECO:0000256" key="1">
    <source>
        <dbReference type="SAM" id="MobiDB-lite"/>
    </source>
</evidence>